<evidence type="ECO:0000256" key="2">
    <source>
        <dbReference type="ARBA" id="ARBA00023012"/>
    </source>
</evidence>
<evidence type="ECO:0000313" key="9">
    <source>
        <dbReference type="Proteomes" id="UP001595443"/>
    </source>
</evidence>
<keyword evidence="9" id="KW-1185">Reference proteome</keyword>
<keyword evidence="4" id="KW-0238">DNA-binding</keyword>
<dbReference type="SMART" id="SM00448">
    <property type="entry name" value="REC"/>
    <property type="match status" value="1"/>
</dbReference>
<keyword evidence="5" id="KW-0804">Transcription</keyword>
<dbReference type="InterPro" id="IPR039420">
    <property type="entry name" value="WalR-like"/>
</dbReference>
<evidence type="ECO:0000313" key="8">
    <source>
        <dbReference type="EMBL" id="MFC2969353.1"/>
    </source>
</evidence>
<dbReference type="PROSITE" id="PS50110">
    <property type="entry name" value="RESPONSE_REGULATORY"/>
    <property type="match status" value="1"/>
</dbReference>
<reference evidence="9" key="1">
    <citation type="journal article" date="2019" name="Int. J. Syst. Evol. Microbiol.">
        <title>The Global Catalogue of Microorganisms (GCM) 10K type strain sequencing project: providing services to taxonomists for standard genome sequencing and annotation.</title>
        <authorList>
            <consortium name="The Broad Institute Genomics Platform"/>
            <consortium name="The Broad Institute Genome Sequencing Center for Infectious Disease"/>
            <person name="Wu L."/>
            <person name="Ma J."/>
        </authorList>
    </citation>
    <scope>NUCLEOTIDE SEQUENCE [LARGE SCALE GENOMIC DNA]</scope>
    <source>
        <strain evidence="9">KCTC 62192</strain>
    </source>
</reference>
<comment type="caution">
    <text evidence="8">The sequence shown here is derived from an EMBL/GenBank/DDBJ whole genome shotgun (WGS) entry which is preliminary data.</text>
</comment>
<dbReference type="InterPro" id="IPR001789">
    <property type="entry name" value="Sig_transdc_resp-reg_receiver"/>
</dbReference>
<gene>
    <name evidence="8" type="ORF">ACFOES_14700</name>
</gene>
<dbReference type="SUPFAM" id="SSF52172">
    <property type="entry name" value="CheY-like"/>
    <property type="match status" value="1"/>
</dbReference>
<evidence type="ECO:0000256" key="4">
    <source>
        <dbReference type="ARBA" id="ARBA00023125"/>
    </source>
</evidence>
<feature type="domain" description="Response regulatory" evidence="7">
    <location>
        <begin position="2"/>
        <end position="121"/>
    </location>
</feature>
<evidence type="ECO:0000256" key="3">
    <source>
        <dbReference type="ARBA" id="ARBA00023015"/>
    </source>
</evidence>
<feature type="modified residue" description="4-aspartylphosphate" evidence="6">
    <location>
        <position position="54"/>
    </location>
</feature>
<proteinExistence type="predicted"/>
<sequence>MKILAVDDDPLFLDVLKEVLASAGQQDVALATSAVEAAKLISEAEPAFDVCFIDIRMPEIEGDYLCKWVRRLPQYHDKAIVMLTARKDKADIDRAFAAGASDYVTKPVDFGDFIDKVKEIEHRLRRERQGAQPMRPTTRVPSRPGIDFALPLALDDVKGAIEIGALENYLLKLSESQTHQMTAVALKVVDAAKLHLTCTPGDYVQLLETVAKGILKTLGVSGAFISYAGYGAFVCVAEDPRIADWTPESLEAAVAKTLEGMGAPKTDLCASPPLKLGRWSGRKVADAMYRTIGDAEARCSMFRIEALSGVMDGLDEK</sequence>
<name>A0ABV7AIY1_9RHOB</name>
<dbReference type="Proteomes" id="UP001595443">
    <property type="component" value="Unassembled WGS sequence"/>
</dbReference>
<protein>
    <submittedName>
        <fullName evidence="8">PleD family two-component system response regulator</fullName>
    </submittedName>
</protein>
<dbReference type="Gene3D" id="3.40.50.2300">
    <property type="match status" value="1"/>
</dbReference>
<evidence type="ECO:0000256" key="5">
    <source>
        <dbReference type="ARBA" id="ARBA00023163"/>
    </source>
</evidence>
<dbReference type="RefSeq" id="WP_377834061.1">
    <property type="nucleotide sequence ID" value="NZ_JBHRSK010000011.1"/>
</dbReference>
<evidence type="ECO:0000256" key="6">
    <source>
        <dbReference type="PROSITE-ProRule" id="PRU00169"/>
    </source>
</evidence>
<evidence type="ECO:0000256" key="1">
    <source>
        <dbReference type="ARBA" id="ARBA00022553"/>
    </source>
</evidence>
<keyword evidence="2" id="KW-0902">Two-component regulatory system</keyword>
<dbReference type="PANTHER" id="PTHR48111:SF1">
    <property type="entry name" value="TWO-COMPONENT RESPONSE REGULATOR ORR33"/>
    <property type="match status" value="1"/>
</dbReference>
<organism evidence="8 9">
    <name type="scientific">Acidimangrovimonas pyrenivorans</name>
    <dbReference type="NCBI Taxonomy" id="2030798"/>
    <lineage>
        <taxon>Bacteria</taxon>
        <taxon>Pseudomonadati</taxon>
        <taxon>Pseudomonadota</taxon>
        <taxon>Alphaproteobacteria</taxon>
        <taxon>Rhodobacterales</taxon>
        <taxon>Paracoccaceae</taxon>
        <taxon>Acidimangrovimonas</taxon>
    </lineage>
</organism>
<keyword evidence="1 6" id="KW-0597">Phosphoprotein</keyword>
<dbReference type="InterPro" id="IPR011006">
    <property type="entry name" value="CheY-like_superfamily"/>
</dbReference>
<dbReference type="EMBL" id="JBHRSK010000011">
    <property type="protein sequence ID" value="MFC2969353.1"/>
    <property type="molecule type" value="Genomic_DNA"/>
</dbReference>
<accession>A0ABV7AIY1</accession>
<evidence type="ECO:0000259" key="7">
    <source>
        <dbReference type="PROSITE" id="PS50110"/>
    </source>
</evidence>
<dbReference type="PANTHER" id="PTHR48111">
    <property type="entry name" value="REGULATOR OF RPOS"/>
    <property type="match status" value="1"/>
</dbReference>
<dbReference type="Pfam" id="PF00072">
    <property type="entry name" value="Response_reg"/>
    <property type="match status" value="1"/>
</dbReference>
<keyword evidence="3" id="KW-0805">Transcription regulation</keyword>